<protein>
    <submittedName>
        <fullName evidence="2">Uncharacterized protein</fullName>
    </submittedName>
</protein>
<gene>
    <name evidence="2" type="ORF">TSPGSL018_20163</name>
</gene>
<feature type="non-terminal residue" evidence="2">
    <location>
        <position position="75"/>
    </location>
</feature>
<evidence type="ECO:0000313" key="2">
    <source>
        <dbReference type="EMBL" id="JAC63632.1"/>
    </source>
</evidence>
<feature type="region of interest" description="Disordered" evidence="1">
    <location>
        <begin position="1"/>
        <end position="75"/>
    </location>
</feature>
<evidence type="ECO:0000256" key="1">
    <source>
        <dbReference type="SAM" id="MobiDB-lite"/>
    </source>
</evidence>
<feature type="non-terminal residue" evidence="2">
    <location>
        <position position="1"/>
    </location>
</feature>
<organism evidence="2">
    <name type="scientific">Tetraselmis sp. GSL018</name>
    <dbReference type="NCBI Taxonomy" id="582737"/>
    <lineage>
        <taxon>Eukaryota</taxon>
        <taxon>Viridiplantae</taxon>
        <taxon>Chlorophyta</taxon>
        <taxon>core chlorophytes</taxon>
        <taxon>Chlorodendrophyceae</taxon>
        <taxon>Chlorodendrales</taxon>
        <taxon>Chlorodendraceae</taxon>
        <taxon>Tetraselmis</taxon>
    </lineage>
</organism>
<sequence>WQAAPVSEGGPSGRREQERNGCHGALNHRVPLSLRTPLPPPPGGRACTGAVGRDMRKAGIKKGGRVSEQTAQKHS</sequence>
<accession>A0A061QSM6</accession>
<name>A0A061QSM6_9CHLO</name>
<proteinExistence type="predicted"/>
<dbReference type="AlphaFoldDB" id="A0A061QSM6"/>
<dbReference type="EMBL" id="GBEZ01023243">
    <property type="protein sequence ID" value="JAC63632.1"/>
    <property type="molecule type" value="Transcribed_RNA"/>
</dbReference>
<reference evidence="2" key="1">
    <citation type="submission" date="2014-05" db="EMBL/GenBank/DDBJ databases">
        <title>The transcriptome of the halophilic microalga Tetraselmis sp. GSL018 isolated from the Great Salt Lake, Utah.</title>
        <authorList>
            <person name="Jinkerson R.E."/>
            <person name="D'Adamo S."/>
            <person name="Posewitz M.C."/>
        </authorList>
    </citation>
    <scope>NUCLEOTIDE SEQUENCE</scope>
    <source>
        <strain evidence="2">GSL018</strain>
    </source>
</reference>